<dbReference type="Pfam" id="PF06611">
    <property type="entry name" value="DUF1145"/>
    <property type="match status" value="1"/>
</dbReference>
<name>A0A653DY12_9PSED</name>
<gene>
    <name evidence="3" type="ORF">PMYSY11_0154</name>
</gene>
<keyword evidence="2" id="KW-0472">Membrane</keyword>
<dbReference type="InterPro" id="IPR009525">
    <property type="entry name" value="DUF1145"/>
</dbReference>
<keyword evidence="2" id="KW-1133">Transmembrane helix</keyword>
<dbReference type="EMBL" id="LR215729">
    <property type="protein sequence ID" value="VEV95201.1"/>
    <property type="molecule type" value="Genomic_DNA"/>
</dbReference>
<organism evidence="3">
    <name type="scientific">Pseudomonas marincola</name>
    <dbReference type="NCBI Taxonomy" id="437900"/>
    <lineage>
        <taxon>Bacteria</taxon>
        <taxon>Pseudomonadati</taxon>
        <taxon>Pseudomonadota</taxon>
        <taxon>Gammaproteobacteria</taxon>
        <taxon>Pseudomonadales</taxon>
        <taxon>Pseudomonadaceae</taxon>
        <taxon>Pseudomonas</taxon>
    </lineage>
</organism>
<keyword evidence="2" id="KW-0812">Transmembrane</keyword>
<evidence type="ECO:0000313" key="3">
    <source>
        <dbReference type="EMBL" id="VEV95201.1"/>
    </source>
</evidence>
<evidence type="ECO:0000256" key="1">
    <source>
        <dbReference type="SAM" id="MobiDB-lite"/>
    </source>
</evidence>
<evidence type="ECO:0008006" key="4">
    <source>
        <dbReference type="Google" id="ProtNLM"/>
    </source>
</evidence>
<evidence type="ECO:0000256" key="2">
    <source>
        <dbReference type="SAM" id="Phobius"/>
    </source>
</evidence>
<protein>
    <recommendedName>
        <fullName evidence="4">DUF1145 domain-containing protein</fullName>
    </recommendedName>
</protein>
<dbReference type="AlphaFoldDB" id="A0A653DY12"/>
<accession>A0A653DY12</accession>
<dbReference type="PANTHER" id="PTHR38775">
    <property type="entry name" value="INNER MEMBRANE PROTEIN-RELATED"/>
    <property type="match status" value="1"/>
</dbReference>
<dbReference type="RefSeq" id="WP_150547292.1">
    <property type="nucleotide sequence ID" value="NZ_LR215729.2"/>
</dbReference>
<dbReference type="PANTHER" id="PTHR38775:SF1">
    <property type="entry name" value="INNER MEMBRANE PROTEIN"/>
    <property type="match status" value="1"/>
</dbReference>
<reference evidence="3" key="1">
    <citation type="submission" date="2019-02" db="EMBL/GenBank/DDBJ databases">
        <authorList>
            <consortium name="Genoscope - CEA"/>
            <person name="William W."/>
        </authorList>
    </citation>
    <scope>NUCLEOTIDE SEQUENCE [LARGE SCALE GENOMIC DNA]</scope>
    <source>
        <strain evidence="3">YSy11</strain>
    </source>
</reference>
<feature type="region of interest" description="Disordered" evidence="1">
    <location>
        <begin position="106"/>
        <end position="137"/>
    </location>
</feature>
<feature type="transmembrane region" description="Helical" evidence="2">
    <location>
        <begin position="30"/>
        <end position="48"/>
    </location>
</feature>
<sequence length="137" mass="14618">MKVLMGLGKLLTVAFWAVVAGNWLQPVAQPFADLLNFAGGFVLLLHILELRWFSARIKNTAAPFSARLQVLLFGVFHALTLPPAPVPAAAPAAEAATPVPVEPEVQAVADTADSQHTEAEPQQLALSIEPELEPKHA</sequence>
<proteinExistence type="predicted"/>